<dbReference type="EMBL" id="JADYXP020000008">
    <property type="protein sequence ID" value="KAL0119092.1"/>
    <property type="molecule type" value="Genomic_DNA"/>
</dbReference>
<evidence type="ECO:0000313" key="2">
    <source>
        <dbReference type="Proteomes" id="UP001430953"/>
    </source>
</evidence>
<dbReference type="Proteomes" id="UP001430953">
    <property type="component" value="Unassembled WGS sequence"/>
</dbReference>
<accession>A0AAW2FY28</accession>
<organism evidence="1 2">
    <name type="scientific">Cardiocondyla obscurior</name>
    <dbReference type="NCBI Taxonomy" id="286306"/>
    <lineage>
        <taxon>Eukaryota</taxon>
        <taxon>Metazoa</taxon>
        <taxon>Ecdysozoa</taxon>
        <taxon>Arthropoda</taxon>
        <taxon>Hexapoda</taxon>
        <taxon>Insecta</taxon>
        <taxon>Pterygota</taxon>
        <taxon>Neoptera</taxon>
        <taxon>Endopterygota</taxon>
        <taxon>Hymenoptera</taxon>
        <taxon>Apocrita</taxon>
        <taxon>Aculeata</taxon>
        <taxon>Formicoidea</taxon>
        <taxon>Formicidae</taxon>
        <taxon>Myrmicinae</taxon>
        <taxon>Cardiocondyla</taxon>
    </lineage>
</organism>
<comment type="caution">
    <text evidence="1">The sequence shown here is derived from an EMBL/GenBank/DDBJ whole genome shotgun (WGS) entry which is preliminary data.</text>
</comment>
<reference evidence="1 2" key="1">
    <citation type="submission" date="2023-03" db="EMBL/GenBank/DDBJ databases">
        <title>High recombination rates correlate with genetic variation in Cardiocondyla obscurior ants.</title>
        <authorList>
            <person name="Errbii M."/>
        </authorList>
    </citation>
    <scope>NUCLEOTIDE SEQUENCE [LARGE SCALE GENOMIC DNA]</scope>
    <source>
        <strain evidence="1">Alpha-2009</strain>
        <tissue evidence="1">Whole body</tissue>
    </source>
</reference>
<keyword evidence="2" id="KW-1185">Reference proteome</keyword>
<name>A0AAW2FY28_9HYME</name>
<dbReference type="AlphaFoldDB" id="A0AAW2FY28"/>
<gene>
    <name evidence="1" type="ORF">PUN28_009597</name>
</gene>
<sequence length="140" mass="15807">MTEGSFSPSLRSGTSARGVSYFERVLDFELLQGYRCIGRIKCVRFLGDNGGERRRSHDYRAVPDLPDYDLHRFLSSRAVGISMSRLAFHGRCGEIIFSDALSRMARSLDNRGDRATERRFPVAGTRTIDDNKAKVVENIT</sequence>
<proteinExistence type="predicted"/>
<protein>
    <submittedName>
        <fullName evidence="1">Uncharacterized protein</fullName>
    </submittedName>
</protein>
<evidence type="ECO:0000313" key="1">
    <source>
        <dbReference type="EMBL" id="KAL0119092.1"/>
    </source>
</evidence>